<dbReference type="CDD" id="cd03809">
    <property type="entry name" value="GT4_MtfB-like"/>
    <property type="match status" value="1"/>
</dbReference>
<dbReference type="Gene3D" id="3.40.50.2000">
    <property type="entry name" value="Glycogen Phosphorylase B"/>
    <property type="match status" value="2"/>
</dbReference>
<protein>
    <submittedName>
        <fullName evidence="4">Glycosyltransferase</fullName>
    </submittedName>
</protein>
<dbReference type="AlphaFoldDB" id="A0A9D5JUA4"/>
<dbReference type="GO" id="GO:0016757">
    <property type="term" value="F:glycosyltransferase activity"/>
    <property type="evidence" value="ECO:0007669"/>
    <property type="project" value="InterPro"/>
</dbReference>
<keyword evidence="1" id="KW-0808">Transferase</keyword>
<dbReference type="InterPro" id="IPR028098">
    <property type="entry name" value="Glyco_trans_4-like_N"/>
</dbReference>
<name>A0A9D5JUA4_9BACT</name>
<accession>A0A9D5JUA4</accession>
<dbReference type="SUPFAM" id="SSF53756">
    <property type="entry name" value="UDP-Glycosyltransferase/glycogen phosphorylase"/>
    <property type="match status" value="1"/>
</dbReference>
<dbReference type="Proteomes" id="UP000649604">
    <property type="component" value="Unassembled WGS sequence"/>
</dbReference>
<comment type="caution">
    <text evidence="4">The sequence shown here is derived from an EMBL/GenBank/DDBJ whole genome shotgun (WGS) entry which is preliminary data.</text>
</comment>
<dbReference type="PANTHER" id="PTHR46401:SF2">
    <property type="entry name" value="GLYCOSYLTRANSFERASE WBBK-RELATED"/>
    <property type="match status" value="1"/>
</dbReference>
<dbReference type="GO" id="GO:0009103">
    <property type="term" value="P:lipopolysaccharide biosynthetic process"/>
    <property type="evidence" value="ECO:0007669"/>
    <property type="project" value="TreeGrafter"/>
</dbReference>
<dbReference type="Pfam" id="PF13439">
    <property type="entry name" value="Glyco_transf_4"/>
    <property type="match status" value="1"/>
</dbReference>
<feature type="domain" description="Glycosyltransferase subfamily 4-like N-terminal" evidence="3">
    <location>
        <begin position="14"/>
        <end position="170"/>
    </location>
</feature>
<feature type="domain" description="Glycosyl transferase family 1" evidence="2">
    <location>
        <begin position="191"/>
        <end position="348"/>
    </location>
</feature>
<organism evidence="4 5">
    <name type="scientific">candidate division KSB3 bacterium</name>
    <dbReference type="NCBI Taxonomy" id="2044937"/>
    <lineage>
        <taxon>Bacteria</taxon>
        <taxon>candidate division KSB3</taxon>
    </lineage>
</organism>
<evidence type="ECO:0000259" key="3">
    <source>
        <dbReference type="Pfam" id="PF13439"/>
    </source>
</evidence>
<evidence type="ECO:0000259" key="2">
    <source>
        <dbReference type="Pfam" id="PF00534"/>
    </source>
</evidence>
<reference evidence="4" key="1">
    <citation type="submission" date="2019-11" db="EMBL/GenBank/DDBJ databases">
        <title>Microbial mats filling the niche in hypersaline microbial mats.</title>
        <authorList>
            <person name="Wong H.L."/>
            <person name="Macleod F.I."/>
            <person name="White R.A. III"/>
            <person name="Burns B.P."/>
        </authorList>
    </citation>
    <scope>NUCLEOTIDE SEQUENCE</scope>
    <source>
        <strain evidence="4">Rbin_158</strain>
    </source>
</reference>
<evidence type="ECO:0000313" key="4">
    <source>
        <dbReference type="EMBL" id="MBD3324369.1"/>
    </source>
</evidence>
<gene>
    <name evidence="4" type="ORF">GF339_07270</name>
</gene>
<evidence type="ECO:0000256" key="1">
    <source>
        <dbReference type="ARBA" id="ARBA00022679"/>
    </source>
</evidence>
<dbReference type="Pfam" id="PF00534">
    <property type="entry name" value="Glycos_transf_1"/>
    <property type="match status" value="1"/>
</dbReference>
<dbReference type="InterPro" id="IPR001296">
    <property type="entry name" value="Glyco_trans_1"/>
</dbReference>
<dbReference type="PANTHER" id="PTHR46401">
    <property type="entry name" value="GLYCOSYLTRANSFERASE WBBK-RELATED"/>
    <property type="match status" value="1"/>
</dbReference>
<dbReference type="FunFam" id="3.40.50.2000:FF:000119">
    <property type="entry name" value="Glycosyl transferase group 1"/>
    <property type="match status" value="1"/>
</dbReference>
<dbReference type="EMBL" id="WJJP01000225">
    <property type="protein sequence ID" value="MBD3324369.1"/>
    <property type="molecule type" value="Genomic_DNA"/>
</dbReference>
<sequence length="374" mass="42522">MRVGIDARKIRDFGIGTYIEKLIRYLPEHDADNEYYLFHAPAGEAHVPQPGSRFHLIAESSPKYSLRELAALPLQMRRLRLDLFHAPHYTLPPIRPCPGVVTIHDVIHLKFPDYLPHPFAAYYARGMMWAAARSAQAVITVSECSKRDIIHFLKVPDDKVHVIYNGIDVQVEVSATEATHQQAMREQFGLSGPYILYLGNFMPHKNLDTLVKAYSRLKHRHHLPHRLVLAGKNERMRQQLQAVIAQERVEEDVLLTGFVEPAWVPALYRCADLFVYPSLYEGFGLQALEAMAFRVPVALAGVAALPEIAGDAAVQFDPRSADHMAEVMHEALTDQPLRRTLIERGRKRIKRFSWREMARQTVAIYQQALTGVSP</sequence>
<evidence type="ECO:0000313" key="5">
    <source>
        <dbReference type="Proteomes" id="UP000649604"/>
    </source>
</evidence>
<proteinExistence type="predicted"/>